<keyword evidence="2" id="KW-1185">Reference proteome</keyword>
<dbReference type="EMBL" id="OX451739">
    <property type="protein sequence ID" value="CAI8611574.1"/>
    <property type="molecule type" value="Genomic_DNA"/>
</dbReference>
<dbReference type="Proteomes" id="UP001157006">
    <property type="component" value="Chromosome 4"/>
</dbReference>
<dbReference type="AlphaFoldDB" id="A0AAV1AR93"/>
<sequence length="105" mass="11301">MASVGVAPTLGFRETSSHGEIGVEVLPEEMNNMKIMDDKKMEATVVDSGNGTKTGHIIVTTISGRNDNKLYGRVAISKVESHLAEARVLYDLLFSSSLDPMFDAG</sequence>
<proteinExistence type="predicted"/>
<evidence type="ECO:0000313" key="1">
    <source>
        <dbReference type="EMBL" id="CAI8611574.1"/>
    </source>
</evidence>
<organism evidence="1 2">
    <name type="scientific">Vicia faba</name>
    <name type="common">Broad bean</name>
    <name type="synonym">Faba vulgaris</name>
    <dbReference type="NCBI Taxonomy" id="3906"/>
    <lineage>
        <taxon>Eukaryota</taxon>
        <taxon>Viridiplantae</taxon>
        <taxon>Streptophyta</taxon>
        <taxon>Embryophyta</taxon>
        <taxon>Tracheophyta</taxon>
        <taxon>Spermatophyta</taxon>
        <taxon>Magnoliopsida</taxon>
        <taxon>eudicotyledons</taxon>
        <taxon>Gunneridae</taxon>
        <taxon>Pentapetalae</taxon>
        <taxon>rosids</taxon>
        <taxon>fabids</taxon>
        <taxon>Fabales</taxon>
        <taxon>Fabaceae</taxon>
        <taxon>Papilionoideae</taxon>
        <taxon>50 kb inversion clade</taxon>
        <taxon>NPAAA clade</taxon>
        <taxon>Hologalegina</taxon>
        <taxon>IRL clade</taxon>
        <taxon>Fabeae</taxon>
        <taxon>Vicia</taxon>
    </lineage>
</organism>
<gene>
    <name evidence="1" type="ORF">VFH_IV236600</name>
</gene>
<protein>
    <submittedName>
        <fullName evidence="1">Uncharacterized protein</fullName>
    </submittedName>
</protein>
<evidence type="ECO:0000313" key="2">
    <source>
        <dbReference type="Proteomes" id="UP001157006"/>
    </source>
</evidence>
<accession>A0AAV1AR93</accession>
<reference evidence="1 2" key="1">
    <citation type="submission" date="2023-01" db="EMBL/GenBank/DDBJ databases">
        <authorList>
            <person name="Kreplak J."/>
        </authorList>
    </citation>
    <scope>NUCLEOTIDE SEQUENCE [LARGE SCALE GENOMIC DNA]</scope>
</reference>
<name>A0AAV1AR93_VICFA</name>